<evidence type="ECO:0000313" key="1">
    <source>
        <dbReference type="EMBL" id="MFC1853114.1"/>
    </source>
</evidence>
<keyword evidence="2" id="KW-1185">Reference proteome</keyword>
<protein>
    <recommendedName>
        <fullName evidence="3">Deoxyhypusine synthase</fullName>
    </recommendedName>
</protein>
<dbReference type="EMBL" id="JBHPBY010000426">
    <property type="protein sequence ID" value="MFC1853114.1"/>
    <property type="molecule type" value="Genomic_DNA"/>
</dbReference>
<name>A0ABV6Z3U3_UNCC1</name>
<comment type="caution">
    <text evidence="1">The sequence shown here is derived from an EMBL/GenBank/DDBJ whole genome shotgun (WGS) entry which is preliminary data.</text>
</comment>
<sequence length="308" mass="33779">MAKKDLRTKSIKERHSKVSTANLGSIPDLPTTVTAFIDKLPDVLAATDLKALYRDILEARNKGLGVVFGMGGHVIKTGVSPYLIELMKQGFIKAIAMNGAAMIHDFEMAYYGETSEDVEQEIVRGDFGLAEETGFQLNSLIRQGYDRKEGLGETMTRAFQDSSFRNKKISILSEAGRLGIPATIHVAVGTDIIHMHPDSDGAAIGQGSLLDFQRFCEFIAALDQGGGYLNLGSAVILPEVFLKAISLARNKNAAYGHFFTANFDFIRHYRPTQSVIYRPTLLGARSYSLIGHHEIMIPLLAVMLLEAI</sequence>
<dbReference type="Gene3D" id="3.40.50.10690">
    <property type="entry name" value="putative lor/sdh protein like domains"/>
    <property type="match status" value="1"/>
</dbReference>
<evidence type="ECO:0000313" key="2">
    <source>
        <dbReference type="Proteomes" id="UP001594351"/>
    </source>
</evidence>
<gene>
    <name evidence="1" type="ORF">ACFL27_23195</name>
</gene>
<reference evidence="1 2" key="1">
    <citation type="submission" date="2024-09" db="EMBL/GenBank/DDBJ databases">
        <title>Laminarin stimulates single cell rates of sulfate reduction while oxygen inhibits transcriptomic activity in coastal marine sediment.</title>
        <authorList>
            <person name="Lindsay M."/>
            <person name="Orcutt B."/>
            <person name="Emerson D."/>
            <person name="Stepanauskas R."/>
            <person name="D'Angelo T."/>
        </authorList>
    </citation>
    <scope>NUCLEOTIDE SEQUENCE [LARGE SCALE GENOMIC DNA]</scope>
    <source>
        <strain evidence="1">SAG AM-311-K15</strain>
    </source>
</reference>
<organism evidence="1 2">
    <name type="scientific">candidate division CSSED10-310 bacterium</name>
    <dbReference type="NCBI Taxonomy" id="2855610"/>
    <lineage>
        <taxon>Bacteria</taxon>
        <taxon>Bacteria division CSSED10-310</taxon>
    </lineage>
</organism>
<proteinExistence type="predicted"/>
<dbReference type="Proteomes" id="UP001594351">
    <property type="component" value="Unassembled WGS sequence"/>
</dbReference>
<evidence type="ECO:0008006" key="3">
    <source>
        <dbReference type="Google" id="ProtNLM"/>
    </source>
</evidence>
<accession>A0ABV6Z3U3</accession>